<accession>A0A1Z9YXT7</accession>
<organism evidence="1 2">
    <name type="scientific">Acinetobacter populi</name>
    <dbReference type="NCBI Taxonomy" id="1582270"/>
    <lineage>
        <taxon>Bacteria</taxon>
        <taxon>Pseudomonadati</taxon>
        <taxon>Pseudomonadota</taxon>
        <taxon>Gammaproteobacteria</taxon>
        <taxon>Moraxellales</taxon>
        <taxon>Moraxellaceae</taxon>
        <taxon>Acinetobacter</taxon>
    </lineage>
</organism>
<reference evidence="1 2" key="1">
    <citation type="submission" date="2017-05" db="EMBL/GenBank/DDBJ databases">
        <title>Acinetobacter populi ANC 5415 (= PBJ7), whole genome shotgun sequencing project.</title>
        <authorList>
            <person name="Nemec A."/>
            <person name="Radolfova-Krizova L."/>
        </authorList>
    </citation>
    <scope>NUCLEOTIDE SEQUENCE [LARGE SCALE GENOMIC DNA]</scope>
    <source>
        <strain evidence="1 2">PBJ7</strain>
    </source>
</reference>
<gene>
    <name evidence="1" type="ORF">CAP51_10025</name>
</gene>
<evidence type="ECO:0008006" key="3">
    <source>
        <dbReference type="Google" id="ProtNLM"/>
    </source>
</evidence>
<dbReference type="RefSeq" id="WP_087620622.1">
    <property type="nucleotide sequence ID" value="NZ_NEXX01000003.1"/>
</dbReference>
<dbReference type="AlphaFoldDB" id="A0A1Z9YXT7"/>
<dbReference type="Proteomes" id="UP000196536">
    <property type="component" value="Unassembled WGS sequence"/>
</dbReference>
<comment type="caution">
    <text evidence="1">The sequence shown here is derived from an EMBL/GenBank/DDBJ whole genome shotgun (WGS) entry which is preliminary data.</text>
</comment>
<name>A0A1Z9YXT7_9GAMM</name>
<evidence type="ECO:0000313" key="1">
    <source>
        <dbReference type="EMBL" id="OUY07021.1"/>
    </source>
</evidence>
<dbReference type="EMBL" id="NEXX01000003">
    <property type="protein sequence ID" value="OUY07021.1"/>
    <property type="molecule type" value="Genomic_DNA"/>
</dbReference>
<evidence type="ECO:0000313" key="2">
    <source>
        <dbReference type="Proteomes" id="UP000196536"/>
    </source>
</evidence>
<proteinExistence type="predicted"/>
<keyword evidence="2" id="KW-1185">Reference proteome</keyword>
<protein>
    <recommendedName>
        <fullName evidence="3">DNA replication protein DnaD</fullName>
    </recommendedName>
</protein>
<sequence length="332" mass="37706">MFSTGNSTVDQMNNFPIEGNVIPTHWFNIFKLDNGKPDVNAVILLSEIVYWYRPVIVRDEKTGQTIGMKKRFKADFLQRSYNSFSDQFGFTKIQVRDALERLEKAGVITRHFRTILTGNSKSNNVLFIELHPSTLLKLTTLSSFNSIGYEVLNDDPPQLKQDTYGVINGESPQLKVGTNTENTTEITTDIIFSADAAKKPKAEKAISEKPKPDKEKFSFVTALKNLGADPKLITDWLHVRKTKKASNTQTAFDGFVREYKKSGLDLNTVLRICVEQNWKGFDASWNWQGAVASLQTQDSPLPERHIHNPQQQRPLMQLNQRPSSVVAKPMEW</sequence>
<dbReference type="OrthoDB" id="3176605at2"/>